<accession>A0A8J2KEB7</accession>
<dbReference type="OrthoDB" id="619536at2759"/>
<evidence type="ECO:0000259" key="1">
    <source>
        <dbReference type="Pfam" id="PF06974"/>
    </source>
</evidence>
<dbReference type="GO" id="GO:0005886">
    <property type="term" value="C:plasma membrane"/>
    <property type="evidence" value="ECO:0007669"/>
    <property type="project" value="TreeGrafter"/>
</dbReference>
<organism evidence="2 3">
    <name type="scientific">Allacma fusca</name>
    <dbReference type="NCBI Taxonomy" id="39272"/>
    <lineage>
        <taxon>Eukaryota</taxon>
        <taxon>Metazoa</taxon>
        <taxon>Ecdysozoa</taxon>
        <taxon>Arthropoda</taxon>
        <taxon>Hexapoda</taxon>
        <taxon>Collembola</taxon>
        <taxon>Symphypleona</taxon>
        <taxon>Sminthuridae</taxon>
        <taxon>Allacma</taxon>
    </lineage>
</organism>
<proteinExistence type="predicted"/>
<reference evidence="2" key="1">
    <citation type="submission" date="2021-06" db="EMBL/GenBank/DDBJ databases">
        <authorList>
            <person name="Hodson N. C."/>
            <person name="Mongue J. A."/>
            <person name="Jaron S. K."/>
        </authorList>
    </citation>
    <scope>NUCLEOTIDE SEQUENCE</scope>
</reference>
<dbReference type="InterPro" id="IPR045034">
    <property type="entry name" value="O-acyltransferase_WSD1-like"/>
</dbReference>
<comment type="caution">
    <text evidence="2">The sequence shown here is derived from an EMBL/GenBank/DDBJ whole genome shotgun (WGS) entry which is preliminary data.</text>
</comment>
<sequence>MHGFRYILFKSSWLIRPDLGKILTTISSSFVIKIPFVYHHPKNTILVYGLLEDHLDIPKFRDSFLQLLESKDLKGNPIYPEMKMYIKNYCGFFFWKSVPDFSIENHVRIYDNSLLDALATEDLDLTELNSETVVRLAQNIIKRPFPVKQSPWEFLLYHNKIQENTPESDCVKKTMVAIRLHHSLADGYSLFNLVMKHAGANVEQAKPNFKRPRSLAYIIRTLLLPFWMPYEMISQFFHCYDSNAWHLPEKTMARDNCGVVTATLSTQFVKNIKTMHQASFAGVVLTALAGGIRKTMILNQVKLPEQIHCLTPLPLPNHPDKLRNHMTGCFVKLPLDAMDSHQRLKAVEKNLLKIRGSTVLQTNYLMNKVVGGTVSFISKRLWKPVICTTTLSSFPGPENEISYLGHRMLSSGFMGNVDVGNIGINMTMFSYNGNLDICLTVDRSILETKEQSRELMEHILSELHALTKDCVV</sequence>
<protein>
    <recommendedName>
        <fullName evidence="1">O-acyltransferase WSD1 C-terminal domain-containing protein</fullName>
    </recommendedName>
</protein>
<evidence type="ECO:0000313" key="2">
    <source>
        <dbReference type="EMBL" id="CAG7815108.1"/>
    </source>
</evidence>
<keyword evidence="3" id="KW-1185">Reference proteome</keyword>
<gene>
    <name evidence="2" type="ORF">AFUS01_LOCUS25807</name>
</gene>
<feature type="domain" description="O-acyltransferase WSD1 C-terminal" evidence="1">
    <location>
        <begin position="324"/>
        <end position="463"/>
    </location>
</feature>
<dbReference type="AlphaFoldDB" id="A0A8J2KEB7"/>
<dbReference type="InterPro" id="IPR009721">
    <property type="entry name" value="O-acyltransferase_WSD1_C"/>
</dbReference>
<dbReference type="GO" id="GO:0019432">
    <property type="term" value="P:triglyceride biosynthetic process"/>
    <property type="evidence" value="ECO:0007669"/>
    <property type="project" value="TreeGrafter"/>
</dbReference>
<dbReference type="Proteomes" id="UP000708208">
    <property type="component" value="Unassembled WGS sequence"/>
</dbReference>
<dbReference type="EMBL" id="CAJVCH010335923">
    <property type="protein sequence ID" value="CAG7815108.1"/>
    <property type="molecule type" value="Genomic_DNA"/>
</dbReference>
<dbReference type="PANTHER" id="PTHR31650:SF1">
    <property type="entry name" value="WAX ESTER SYNTHASE_DIACYLGLYCEROL ACYLTRANSFERASE 4-RELATED"/>
    <property type="match status" value="1"/>
</dbReference>
<dbReference type="Pfam" id="PF06974">
    <property type="entry name" value="WS_DGAT_C"/>
    <property type="match status" value="1"/>
</dbReference>
<dbReference type="GO" id="GO:0008374">
    <property type="term" value="F:O-acyltransferase activity"/>
    <property type="evidence" value="ECO:0007669"/>
    <property type="project" value="InterPro"/>
</dbReference>
<evidence type="ECO:0000313" key="3">
    <source>
        <dbReference type="Proteomes" id="UP000708208"/>
    </source>
</evidence>
<name>A0A8J2KEB7_9HEXA</name>
<dbReference type="PANTHER" id="PTHR31650">
    <property type="entry name" value="O-ACYLTRANSFERASE (WSD1-LIKE) FAMILY PROTEIN"/>
    <property type="match status" value="1"/>
</dbReference>